<feature type="region of interest" description="Disordered" evidence="1">
    <location>
        <begin position="163"/>
        <end position="182"/>
    </location>
</feature>
<dbReference type="Proteomes" id="UP000193986">
    <property type="component" value="Unassembled WGS sequence"/>
</dbReference>
<dbReference type="AlphaFoldDB" id="A0A1Y2BCR5"/>
<organism evidence="2 3">
    <name type="scientific">Naematelia encephala</name>
    <dbReference type="NCBI Taxonomy" id="71784"/>
    <lineage>
        <taxon>Eukaryota</taxon>
        <taxon>Fungi</taxon>
        <taxon>Dikarya</taxon>
        <taxon>Basidiomycota</taxon>
        <taxon>Agaricomycotina</taxon>
        <taxon>Tremellomycetes</taxon>
        <taxon>Tremellales</taxon>
        <taxon>Naemateliaceae</taxon>
        <taxon>Naematelia</taxon>
    </lineage>
</organism>
<protein>
    <submittedName>
        <fullName evidence="2">Uncharacterized protein</fullName>
    </submittedName>
</protein>
<name>A0A1Y2BCR5_9TREE</name>
<accession>A0A1Y2BCR5</accession>
<evidence type="ECO:0000313" key="3">
    <source>
        <dbReference type="Proteomes" id="UP000193986"/>
    </source>
</evidence>
<evidence type="ECO:0000256" key="1">
    <source>
        <dbReference type="SAM" id="MobiDB-lite"/>
    </source>
</evidence>
<sequence length="338" mass="36646">MRKGAPNPTTVPKGAFTSKKKTPGKSIRFKGLTLRSRSIRAGLEAPKLDIKGLMKTPIVIGQAPGSPLGSWDIAHAMSVQSQVSSPIRDHPAIHAQRTGSSAGQWPMPSQPLEPQMTGTGEESCVISKAGKDDIDMEIKPDLVKNLIKVFQLDTVDRVILDSTRTPANTPSRPKRGHPLAPPTDIDMSAFEGEGPPKFANYAPTVSMHGSISSSSTLRTLGTLGSRRGTVRKRTPLCQVFANPPEQAQAQEVVVDMYEARKAMTLLERLLPLAAHLIPLPADVDEDESYDVSGVDQEDLKEAREGLVRELEQKGLELVMLFEEEPLPLSAAQSPDLEK</sequence>
<gene>
    <name evidence="2" type="ORF">BCR39DRAFT_557496</name>
</gene>
<keyword evidence="3" id="KW-1185">Reference proteome</keyword>
<dbReference type="OrthoDB" id="10568483at2759"/>
<comment type="caution">
    <text evidence="2">The sequence shown here is derived from an EMBL/GenBank/DDBJ whole genome shotgun (WGS) entry which is preliminary data.</text>
</comment>
<reference evidence="2 3" key="1">
    <citation type="submission" date="2016-07" db="EMBL/GenBank/DDBJ databases">
        <title>Pervasive Adenine N6-methylation of Active Genes in Fungi.</title>
        <authorList>
            <consortium name="DOE Joint Genome Institute"/>
            <person name="Mondo S.J."/>
            <person name="Dannebaum R.O."/>
            <person name="Kuo R.C."/>
            <person name="Labutti K."/>
            <person name="Haridas S."/>
            <person name="Kuo A."/>
            <person name="Salamov A."/>
            <person name="Ahrendt S.R."/>
            <person name="Lipzen A."/>
            <person name="Sullivan W."/>
            <person name="Andreopoulos W.B."/>
            <person name="Clum A."/>
            <person name="Lindquist E."/>
            <person name="Daum C."/>
            <person name="Ramamoorthy G.K."/>
            <person name="Gryganskyi A."/>
            <person name="Culley D."/>
            <person name="Magnuson J.K."/>
            <person name="James T.Y."/>
            <person name="O'Malley M.A."/>
            <person name="Stajich J.E."/>
            <person name="Spatafora J.W."/>
            <person name="Visel A."/>
            <person name="Grigoriev I.V."/>
        </authorList>
    </citation>
    <scope>NUCLEOTIDE SEQUENCE [LARGE SCALE GENOMIC DNA]</scope>
    <source>
        <strain evidence="2 3">68-887.2</strain>
    </source>
</reference>
<dbReference type="EMBL" id="MCFC01000009">
    <property type="protein sequence ID" value="ORY32506.1"/>
    <property type="molecule type" value="Genomic_DNA"/>
</dbReference>
<feature type="region of interest" description="Disordered" evidence="1">
    <location>
        <begin position="1"/>
        <end position="23"/>
    </location>
</feature>
<dbReference type="InParanoid" id="A0A1Y2BCR5"/>
<evidence type="ECO:0000313" key="2">
    <source>
        <dbReference type="EMBL" id="ORY32506.1"/>
    </source>
</evidence>
<proteinExistence type="predicted"/>